<proteinExistence type="predicted"/>
<dbReference type="PANTHER" id="PTHR35175">
    <property type="entry name" value="DUF1289 DOMAIN-CONTAINING PROTEIN"/>
    <property type="match status" value="1"/>
</dbReference>
<dbReference type="EMBL" id="VWXF01000004">
    <property type="protein sequence ID" value="NIF22212.1"/>
    <property type="molecule type" value="Genomic_DNA"/>
</dbReference>
<reference evidence="1 2" key="1">
    <citation type="journal article" date="2019" name="bioRxiv">
        <title>Bacteria contribute to plant secondary compound degradation in a generalist herbivore system.</title>
        <authorList>
            <person name="Francoeur C.B."/>
            <person name="Khadempour L."/>
            <person name="Moreira-Soto R.D."/>
            <person name="Gotting K."/>
            <person name="Book A.J."/>
            <person name="Pinto-Tomas A.A."/>
            <person name="Keefover-Ring K."/>
            <person name="Currie C.R."/>
        </authorList>
    </citation>
    <scope>NUCLEOTIDE SEQUENCE [LARGE SCALE GENOMIC DNA]</scope>
    <source>
        <strain evidence="1">Acro-835</strain>
    </source>
</reference>
<dbReference type="InterPro" id="IPR010710">
    <property type="entry name" value="DUF1289"/>
</dbReference>
<evidence type="ECO:0000313" key="1">
    <source>
        <dbReference type="EMBL" id="NIF22212.1"/>
    </source>
</evidence>
<evidence type="ECO:0000313" key="2">
    <source>
        <dbReference type="Proteomes" id="UP001515683"/>
    </source>
</evidence>
<dbReference type="RefSeq" id="WP_167014715.1">
    <property type="nucleotide sequence ID" value="NZ_VWXF01000004.1"/>
</dbReference>
<sequence>MAVKSPCTDLCLFEGKTGWCRGCGRTRKEAQEWRKMSPYHRQTIERALAARIKAVSKTEA</sequence>
<dbReference type="Proteomes" id="UP001515683">
    <property type="component" value="Unassembled WGS sequence"/>
</dbReference>
<accession>A0ABX0RAV8</accession>
<keyword evidence="2" id="KW-1185">Reference proteome</keyword>
<comment type="caution">
    <text evidence="1">The sequence shown here is derived from an EMBL/GenBank/DDBJ whole genome shotgun (WGS) entry which is preliminary data.</text>
</comment>
<dbReference type="Pfam" id="PF06945">
    <property type="entry name" value="DUF1289"/>
    <property type="match status" value="1"/>
</dbReference>
<protein>
    <submittedName>
        <fullName evidence="1">DUF1289 domain-containing protein</fullName>
    </submittedName>
</protein>
<dbReference type="PANTHER" id="PTHR35175:SF2">
    <property type="entry name" value="DUF1289 DOMAIN-CONTAINING PROTEIN"/>
    <property type="match status" value="1"/>
</dbReference>
<organism evidence="1 2">
    <name type="scientific">Candidatus Pantoea multigeneris</name>
    <dbReference type="NCBI Taxonomy" id="2608357"/>
    <lineage>
        <taxon>Bacteria</taxon>
        <taxon>Pseudomonadati</taxon>
        <taxon>Pseudomonadota</taxon>
        <taxon>Gammaproteobacteria</taxon>
        <taxon>Enterobacterales</taxon>
        <taxon>Erwiniaceae</taxon>
        <taxon>Pantoea</taxon>
    </lineage>
</organism>
<gene>
    <name evidence="1" type="ORF">F3J40_11445</name>
</gene>
<name>A0ABX0RAV8_9GAMM</name>